<dbReference type="PANTHER" id="PTHR43133">
    <property type="entry name" value="RNA POLYMERASE ECF-TYPE SIGMA FACTO"/>
    <property type="match status" value="1"/>
</dbReference>
<organism evidence="7 8">
    <name type="scientific">Amycolatopsis japonica</name>
    <dbReference type="NCBI Taxonomy" id="208439"/>
    <lineage>
        <taxon>Bacteria</taxon>
        <taxon>Bacillati</taxon>
        <taxon>Actinomycetota</taxon>
        <taxon>Actinomycetes</taxon>
        <taxon>Pseudonocardiales</taxon>
        <taxon>Pseudonocardiaceae</taxon>
        <taxon>Amycolatopsis</taxon>
        <taxon>Amycolatopsis japonica group</taxon>
    </lineage>
</organism>
<name>A0A075UPP2_9PSEU</name>
<evidence type="ECO:0000259" key="6">
    <source>
        <dbReference type="Pfam" id="PF04542"/>
    </source>
</evidence>
<evidence type="ECO:0000256" key="4">
    <source>
        <dbReference type="ARBA" id="ARBA00023125"/>
    </source>
</evidence>
<dbReference type="Pfam" id="PF04542">
    <property type="entry name" value="Sigma70_r2"/>
    <property type="match status" value="1"/>
</dbReference>
<keyword evidence="3" id="KW-0731">Sigma factor</keyword>
<dbReference type="InterPro" id="IPR036388">
    <property type="entry name" value="WH-like_DNA-bd_sf"/>
</dbReference>
<evidence type="ECO:0000313" key="7">
    <source>
        <dbReference type="EMBL" id="AIG74371.1"/>
    </source>
</evidence>
<reference evidence="7 8" key="1">
    <citation type="journal article" date="2014" name="J. Biotechnol.">
        <title>Complete genome sequence of the actinobacterium Amycolatopsis japonica MG417-CF17(T) (=DSM 44213T) producing (S,S)-N,N'-ethylenediaminedisuccinic acid.</title>
        <authorList>
            <person name="Stegmann E."/>
            <person name="Albersmeier A."/>
            <person name="Spohn M."/>
            <person name="Gert H."/>
            <person name="Weber T."/>
            <person name="Wohlleben W."/>
            <person name="Kalinowski J."/>
            <person name="Ruckert C."/>
        </authorList>
    </citation>
    <scope>NUCLEOTIDE SEQUENCE [LARGE SCALE GENOMIC DNA]</scope>
    <source>
        <strain evidence="8">MG417-CF17 (DSM 44213)</strain>
    </source>
</reference>
<dbReference type="PROSITE" id="PS51257">
    <property type="entry name" value="PROKAR_LIPOPROTEIN"/>
    <property type="match status" value="1"/>
</dbReference>
<dbReference type="SUPFAM" id="SSF88946">
    <property type="entry name" value="Sigma2 domain of RNA polymerase sigma factors"/>
    <property type="match status" value="1"/>
</dbReference>
<evidence type="ECO:0000256" key="3">
    <source>
        <dbReference type="ARBA" id="ARBA00023082"/>
    </source>
</evidence>
<dbReference type="GO" id="GO:0003677">
    <property type="term" value="F:DNA binding"/>
    <property type="evidence" value="ECO:0007669"/>
    <property type="project" value="UniProtKB-KW"/>
</dbReference>
<dbReference type="Proteomes" id="UP000028492">
    <property type="component" value="Chromosome"/>
</dbReference>
<sequence length="261" mass="28865">MCACGRLRGTPAPAPSPGFLSACRPKPGGGSTCSFRSLLPPFHVEYQSFPAPSDFEGETAMLETDFHNSITMNSGFTADADLVAAVRAGDATAYSALYTRHWLTALRYARRLTRCDATAEDVAADAFINIYLMLLECRGPRNDFGNYLMATVRNIAIHDYRNSHHLKFVDNIDKFTQDTDLSPATIIQERIQSHLERSRATHAFLRLPESWRQVLKLTVIDERPIADVAAIIGRTPNATHALALRARRGLRASYAELPDAA</sequence>
<keyword evidence="4" id="KW-0238">DNA-binding</keyword>
<dbReference type="InterPro" id="IPR014284">
    <property type="entry name" value="RNA_pol_sigma-70_dom"/>
</dbReference>
<evidence type="ECO:0000313" key="8">
    <source>
        <dbReference type="Proteomes" id="UP000028492"/>
    </source>
</evidence>
<dbReference type="InterPro" id="IPR039425">
    <property type="entry name" value="RNA_pol_sigma-70-like"/>
</dbReference>
<dbReference type="eggNOG" id="COG1595">
    <property type="taxonomic scope" value="Bacteria"/>
</dbReference>
<feature type="domain" description="RNA polymerase sigma-70 region 2" evidence="6">
    <location>
        <begin position="97"/>
        <end position="162"/>
    </location>
</feature>
<proteinExistence type="inferred from homology"/>
<dbReference type="STRING" id="208439.AJAP_07290"/>
<accession>A0A075UPP2</accession>
<dbReference type="NCBIfam" id="TIGR02937">
    <property type="entry name" value="sigma70-ECF"/>
    <property type="match status" value="1"/>
</dbReference>
<protein>
    <recommendedName>
        <fullName evidence="6">RNA polymerase sigma-70 region 2 domain-containing protein</fullName>
    </recommendedName>
</protein>
<keyword evidence="8" id="KW-1185">Reference proteome</keyword>
<dbReference type="Gene3D" id="1.10.1740.10">
    <property type="match status" value="1"/>
</dbReference>
<dbReference type="PANTHER" id="PTHR43133:SF8">
    <property type="entry name" value="RNA POLYMERASE SIGMA FACTOR HI_1459-RELATED"/>
    <property type="match status" value="1"/>
</dbReference>
<dbReference type="AlphaFoldDB" id="A0A075UPP2"/>
<keyword evidence="5" id="KW-0804">Transcription</keyword>
<dbReference type="HOGENOM" id="CLU_093055_0_0_11"/>
<dbReference type="GO" id="GO:0006352">
    <property type="term" value="P:DNA-templated transcription initiation"/>
    <property type="evidence" value="ECO:0007669"/>
    <property type="project" value="InterPro"/>
</dbReference>
<keyword evidence="2" id="KW-0805">Transcription regulation</keyword>
<evidence type="ECO:0000256" key="5">
    <source>
        <dbReference type="ARBA" id="ARBA00023163"/>
    </source>
</evidence>
<dbReference type="Gene3D" id="1.10.10.10">
    <property type="entry name" value="Winged helix-like DNA-binding domain superfamily/Winged helix DNA-binding domain"/>
    <property type="match status" value="1"/>
</dbReference>
<gene>
    <name evidence="7" type="ORF">AJAP_07290</name>
</gene>
<dbReference type="GO" id="GO:0016987">
    <property type="term" value="F:sigma factor activity"/>
    <property type="evidence" value="ECO:0007669"/>
    <property type="project" value="UniProtKB-KW"/>
</dbReference>
<dbReference type="InterPro" id="IPR013325">
    <property type="entry name" value="RNA_pol_sigma_r2"/>
</dbReference>
<evidence type="ECO:0000256" key="2">
    <source>
        <dbReference type="ARBA" id="ARBA00023015"/>
    </source>
</evidence>
<dbReference type="EMBL" id="CP008953">
    <property type="protein sequence ID" value="AIG74371.1"/>
    <property type="molecule type" value="Genomic_DNA"/>
</dbReference>
<dbReference type="InterPro" id="IPR013324">
    <property type="entry name" value="RNA_pol_sigma_r3/r4-like"/>
</dbReference>
<comment type="similarity">
    <text evidence="1">Belongs to the sigma-70 factor family. ECF subfamily.</text>
</comment>
<dbReference type="SUPFAM" id="SSF88659">
    <property type="entry name" value="Sigma3 and sigma4 domains of RNA polymerase sigma factors"/>
    <property type="match status" value="1"/>
</dbReference>
<evidence type="ECO:0000256" key="1">
    <source>
        <dbReference type="ARBA" id="ARBA00010641"/>
    </source>
</evidence>
<dbReference type="KEGG" id="aja:AJAP_07290"/>
<dbReference type="InterPro" id="IPR007627">
    <property type="entry name" value="RNA_pol_sigma70_r2"/>
</dbReference>